<feature type="compositionally biased region" description="Polar residues" evidence="2">
    <location>
        <begin position="1"/>
        <end position="11"/>
    </location>
</feature>
<evidence type="ECO:0000256" key="2">
    <source>
        <dbReference type="SAM" id="MobiDB-lite"/>
    </source>
</evidence>
<comment type="caution">
    <text evidence="3">The sequence shown here is derived from an EMBL/GenBank/DDBJ whole genome shotgun (WGS) entry which is preliminary data.</text>
</comment>
<protein>
    <submittedName>
        <fullName evidence="3">Uncharacterized protein</fullName>
    </submittedName>
</protein>
<comment type="similarity">
    <text evidence="1">Belongs to the asaB hydroxylase/desaturase family.</text>
</comment>
<gene>
    <name evidence="3" type="ORF">B0T24DRAFT_676730</name>
</gene>
<dbReference type="EMBL" id="JAULSN010000003">
    <property type="protein sequence ID" value="KAK3375821.1"/>
    <property type="molecule type" value="Genomic_DNA"/>
</dbReference>
<evidence type="ECO:0000313" key="4">
    <source>
        <dbReference type="Proteomes" id="UP001287356"/>
    </source>
</evidence>
<dbReference type="AlphaFoldDB" id="A0AAE0N9K9"/>
<dbReference type="PANTHER" id="PTHR34598">
    <property type="entry name" value="BLL6449 PROTEIN"/>
    <property type="match status" value="1"/>
</dbReference>
<dbReference type="Proteomes" id="UP001287356">
    <property type="component" value="Unassembled WGS sequence"/>
</dbReference>
<reference evidence="3" key="1">
    <citation type="journal article" date="2023" name="Mol. Phylogenet. Evol.">
        <title>Genome-scale phylogeny and comparative genomics of the fungal order Sordariales.</title>
        <authorList>
            <person name="Hensen N."/>
            <person name="Bonometti L."/>
            <person name="Westerberg I."/>
            <person name="Brannstrom I.O."/>
            <person name="Guillou S."/>
            <person name="Cros-Aarteil S."/>
            <person name="Calhoun S."/>
            <person name="Haridas S."/>
            <person name="Kuo A."/>
            <person name="Mondo S."/>
            <person name="Pangilinan J."/>
            <person name="Riley R."/>
            <person name="LaButti K."/>
            <person name="Andreopoulos B."/>
            <person name="Lipzen A."/>
            <person name="Chen C."/>
            <person name="Yan M."/>
            <person name="Daum C."/>
            <person name="Ng V."/>
            <person name="Clum A."/>
            <person name="Steindorff A."/>
            <person name="Ohm R.A."/>
            <person name="Martin F."/>
            <person name="Silar P."/>
            <person name="Natvig D.O."/>
            <person name="Lalanne C."/>
            <person name="Gautier V."/>
            <person name="Ament-Velasquez S.L."/>
            <person name="Kruys A."/>
            <person name="Hutchinson M.I."/>
            <person name="Powell A.J."/>
            <person name="Barry K."/>
            <person name="Miller A.N."/>
            <person name="Grigoriev I.V."/>
            <person name="Debuchy R."/>
            <person name="Gladieux P."/>
            <person name="Hiltunen Thoren M."/>
            <person name="Johannesson H."/>
        </authorList>
    </citation>
    <scope>NUCLEOTIDE SEQUENCE</scope>
    <source>
        <strain evidence="3">CBS 958.72</strain>
    </source>
</reference>
<accession>A0AAE0N9K9</accession>
<evidence type="ECO:0000256" key="1">
    <source>
        <dbReference type="ARBA" id="ARBA00023604"/>
    </source>
</evidence>
<dbReference type="PANTHER" id="PTHR34598:SF3">
    <property type="entry name" value="OXIDOREDUCTASE AN1597"/>
    <property type="match status" value="1"/>
</dbReference>
<name>A0AAE0N9K9_9PEZI</name>
<proteinExistence type="inferred from homology"/>
<dbReference type="NCBIfam" id="NF041278">
    <property type="entry name" value="CmcJ_NvfI_EfuI"/>
    <property type="match status" value="1"/>
</dbReference>
<feature type="region of interest" description="Disordered" evidence="2">
    <location>
        <begin position="1"/>
        <end position="20"/>
    </location>
</feature>
<sequence>MEATTPATVTLNGDHDRKGRGNELIDIESLTPGNHINGYANSCRNTTNTFQYLEWQKLYETEKPFQILLDIVDDAPEQRRHNLVFHDGPLEVVHDVRGRESDHNLDKNGFTYIKRASKMEPGDFIDLDKVEKVFLSELEAMLKEIMDGAVDFNDKLSPLGPATQVHLDQSPKSVVQRVLQFLPEQAGHLLRGRVQLINMWRPINGAVEDWPLAVCDATTLPEDRLVECDRIRRAFLGCTMYVMYTEGIKWHYMSRPENEDMLVFKTFDSDNNAPARYCVHGAFPWKDAPESPKNRESIEVRALVFTYPESLGERK</sequence>
<dbReference type="InterPro" id="IPR044053">
    <property type="entry name" value="AsaB-like"/>
</dbReference>
<evidence type="ECO:0000313" key="3">
    <source>
        <dbReference type="EMBL" id="KAK3375821.1"/>
    </source>
</evidence>
<reference evidence="3" key="2">
    <citation type="submission" date="2023-06" db="EMBL/GenBank/DDBJ databases">
        <authorList>
            <consortium name="Lawrence Berkeley National Laboratory"/>
            <person name="Haridas S."/>
            <person name="Hensen N."/>
            <person name="Bonometti L."/>
            <person name="Westerberg I."/>
            <person name="Brannstrom I.O."/>
            <person name="Guillou S."/>
            <person name="Cros-Aarteil S."/>
            <person name="Calhoun S."/>
            <person name="Kuo A."/>
            <person name="Mondo S."/>
            <person name="Pangilinan J."/>
            <person name="Riley R."/>
            <person name="Labutti K."/>
            <person name="Andreopoulos B."/>
            <person name="Lipzen A."/>
            <person name="Chen C."/>
            <person name="Yanf M."/>
            <person name="Daum C."/>
            <person name="Ng V."/>
            <person name="Clum A."/>
            <person name="Steindorff A."/>
            <person name="Ohm R."/>
            <person name="Martin F."/>
            <person name="Silar P."/>
            <person name="Natvig D."/>
            <person name="Lalanne C."/>
            <person name="Gautier V."/>
            <person name="Ament-Velasquez S.L."/>
            <person name="Kruys A."/>
            <person name="Hutchinson M.I."/>
            <person name="Powell A.J."/>
            <person name="Barry K."/>
            <person name="Miller A.N."/>
            <person name="Grigoriev I.V."/>
            <person name="Debuchy R."/>
            <person name="Gladieux P."/>
            <person name="Thoren M.H."/>
            <person name="Johannesson H."/>
        </authorList>
    </citation>
    <scope>NUCLEOTIDE SEQUENCE</scope>
    <source>
        <strain evidence="3">CBS 958.72</strain>
    </source>
</reference>
<dbReference type="GO" id="GO:0016491">
    <property type="term" value="F:oxidoreductase activity"/>
    <property type="evidence" value="ECO:0007669"/>
    <property type="project" value="InterPro"/>
</dbReference>
<organism evidence="3 4">
    <name type="scientific">Lasiosphaeria ovina</name>
    <dbReference type="NCBI Taxonomy" id="92902"/>
    <lineage>
        <taxon>Eukaryota</taxon>
        <taxon>Fungi</taxon>
        <taxon>Dikarya</taxon>
        <taxon>Ascomycota</taxon>
        <taxon>Pezizomycotina</taxon>
        <taxon>Sordariomycetes</taxon>
        <taxon>Sordariomycetidae</taxon>
        <taxon>Sordariales</taxon>
        <taxon>Lasiosphaeriaceae</taxon>
        <taxon>Lasiosphaeria</taxon>
    </lineage>
</organism>
<keyword evidence="4" id="KW-1185">Reference proteome</keyword>